<keyword evidence="5" id="KW-1185">Reference proteome</keyword>
<dbReference type="PANTHER" id="PTHR46766">
    <property type="entry name" value="GLUTAMINE-RICH PROTEIN 2"/>
    <property type="match status" value="1"/>
</dbReference>
<evidence type="ECO:0000313" key="5">
    <source>
        <dbReference type="Proteomes" id="UP000273307"/>
    </source>
</evidence>
<dbReference type="OrthoDB" id="4705985at2"/>
<dbReference type="EMBL" id="UPHP01000002">
    <property type="protein sequence ID" value="VBA32213.1"/>
    <property type="molecule type" value="Genomic_DNA"/>
</dbReference>
<sequence length="410" mass="41901">MNALVDFARLSPEITSARLRAGAGAAPLRAAAVAWKGLAHELNGHALAFGSTVSALVDDEWRGAASVSMAAAAEPYRKWICATADQAEHTAAQADAAAAAYDDVLTQTVPPSVIRANRVRRLALSVSNLFGQNTPAIAVLDAQYGDMWAQNATAMYSYAAASAEAATLPPFMWLRPITNPGGLRLRSAVVAEAVGNAGAEHGMLARLTSALPAALREFSSPAAHAGSCARRSRADDLVNGSGWLKRFWNNWGPDANIWNTIFSSGFYMPSNTLAPFLGFLGGEAAADHAADAIADAGVSGAAGEIASHSENLARLGVVGANADMVSATLGRAASIGPLSVPPTWTAVGPAAGQVSSMSVATPMTTPPPVESGLPEMPLGGVLTGSGQGPGRSLPQYGFRPTVVARPPAGG</sequence>
<dbReference type="AlphaFoldDB" id="A0A498PMX5"/>
<dbReference type="Proteomes" id="UP000273307">
    <property type="component" value="Unassembled WGS sequence"/>
</dbReference>
<accession>A0A498PMX5</accession>
<dbReference type="SUPFAM" id="SSF140459">
    <property type="entry name" value="PE/PPE dimer-like"/>
    <property type="match status" value="1"/>
</dbReference>
<dbReference type="InterPro" id="IPR038332">
    <property type="entry name" value="PPE_sf"/>
</dbReference>
<comment type="similarity">
    <text evidence="1">Belongs to the mycobacterial PPE family.</text>
</comment>
<dbReference type="Pfam" id="PF12484">
    <property type="entry name" value="PPE-SVP"/>
    <property type="match status" value="1"/>
</dbReference>
<dbReference type="Gene3D" id="1.20.1260.20">
    <property type="entry name" value="PPE superfamily"/>
    <property type="match status" value="1"/>
</dbReference>
<organism evidence="4 5">
    <name type="scientific">Mycobacterium attenuatum</name>
    <dbReference type="NCBI Taxonomy" id="2341086"/>
    <lineage>
        <taxon>Bacteria</taxon>
        <taxon>Bacillati</taxon>
        <taxon>Actinomycetota</taxon>
        <taxon>Actinomycetes</taxon>
        <taxon>Mycobacteriales</taxon>
        <taxon>Mycobacteriaceae</taxon>
        <taxon>Mycobacterium</taxon>
    </lineage>
</organism>
<dbReference type="InterPro" id="IPR022171">
    <property type="entry name" value="PPE_C"/>
</dbReference>
<evidence type="ECO:0000259" key="3">
    <source>
        <dbReference type="Pfam" id="PF12484"/>
    </source>
</evidence>
<name>A0A498PMX5_9MYCO</name>
<reference evidence="4 5" key="1">
    <citation type="submission" date="2018-09" db="EMBL/GenBank/DDBJ databases">
        <authorList>
            <person name="Tagini F."/>
        </authorList>
    </citation>
    <scope>NUCLEOTIDE SEQUENCE [LARGE SCALE GENOMIC DNA]</scope>
    <source>
        <strain evidence="4 5">MK136</strain>
    </source>
</reference>
<dbReference type="PANTHER" id="PTHR46766:SF1">
    <property type="entry name" value="GLUTAMINE-RICH PROTEIN 2"/>
    <property type="match status" value="1"/>
</dbReference>
<dbReference type="RefSeq" id="WP_122440603.1">
    <property type="nucleotide sequence ID" value="NZ_UPHP01000002.1"/>
</dbReference>
<dbReference type="Pfam" id="PF00823">
    <property type="entry name" value="PPE"/>
    <property type="match status" value="1"/>
</dbReference>
<dbReference type="GO" id="GO:0052572">
    <property type="term" value="P:response to host immune response"/>
    <property type="evidence" value="ECO:0007669"/>
    <property type="project" value="TreeGrafter"/>
</dbReference>
<feature type="domain" description="PPE" evidence="2">
    <location>
        <begin position="6"/>
        <end position="168"/>
    </location>
</feature>
<evidence type="ECO:0000259" key="2">
    <source>
        <dbReference type="Pfam" id="PF00823"/>
    </source>
</evidence>
<feature type="domain" description="PPE family C-terminal" evidence="3">
    <location>
        <begin position="326"/>
        <end position="406"/>
    </location>
</feature>
<proteinExistence type="inferred from homology"/>
<protein>
    <submittedName>
        <fullName evidence="4">Putative PPE family protein PPE29</fullName>
    </submittedName>
</protein>
<evidence type="ECO:0000313" key="4">
    <source>
        <dbReference type="EMBL" id="VBA32213.1"/>
    </source>
</evidence>
<dbReference type="InterPro" id="IPR000030">
    <property type="entry name" value="PPE_dom"/>
</dbReference>
<evidence type="ECO:0000256" key="1">
    <source>
        <dbReference type="ARBA" id="ARBA00010652"/>
    </source>
</evidence>
<gene>
    <name evidence="4" type="ORF">LAUMK136_00228</name>
</gene>